<name>A0ABW5DHT7_9HYPH</name>
<comment type="caution">
    <text evidence="2">The sequence shown here is derived from an EMBL/GenBank/DDBJ whole genome shotgun (WGS) entry which is preliminary data.</text>
</comment>
<dbReference type="InterPro" id="IPR025504">
    <property type="entry name" value="GLUCM_C"/>
</dbReference>
<organism evidence="2 3">
    <name type="scientific">Chelativorans composti</name>
    <dbReference type="NCBI Taxonomy" id="768533"/>
    <lineage>
        <taxon>Bacteria</taxon>
        <taxon>Pseudomonadati</taxon>
        <taxon>Pseudomonadota</taxon>
        <taxon>Alphaproteobacteria</taxon>
        <taxon>Hyphomicrobiales</taxon>
        <taxon>Phyllobacteriaceae</taxon>
        <taxon>Chelativorans</taxon>
    </lineage>
</organism>
<keyword evidence="3" id="KW-1185">Reference proteome</keyword>
<sequence length="367" mass="38577">MPSDTASSAVERRFERIDRLVTIDFPRRGVIGLLYEAAREELGRPLCLHAAEMLKNGLSAGRVVLIATGWLDRPHVSLSIAETDGPPGAAVLARALHVGLGAIPVVLVEEEILGPMTSVMHAAGLRCVAPDEALMAAGGSGALHPASVIALPKERREAERLAVNLLDRLDVGAFVAIEKGGENRRGRIRTSRGADTTDALGKADAVLEACRARGVPTLGIGDGGNEIGMGLIHERLAGRLRNSIGSDGTSDDGVVPVNRTDALVAATVSNWGAYGVAAALAMLLDRPGVLHTVETEQRILEACAAAGFIDGVTGYVGPSADGLSLDVHLNLVRLLRTFVNDGVNTAAWRNYPDRLEKLAAERGKDAR</sequence>
<dbReference type="RefSeq" id="WP_345099755.1">
    <property type="nucleotide sequence ID" value="NZ_BAABGS010000070.1"/>
</dbReference>
<dbReference type="EMBL" id="JBHUIR010000049">
    <property type="protein sequence ID" value="MFD2260648.1"/>
    <property type="molecule type" value="Genomic_DNA"/>
</dbReference>
<dbReference type="Pfam" id="PF14336">
    <property type="entry name" value="GLUCM-like_C"/>
    <property type="match status" value="1"/>
</dbReference>
<reference evidence="3" key="1">
    <citation type="journal article" date="2019" name="Int. J. Syst. Evol. Microbiol.">
        <title>The Global Catalogue of Microorganisms (GCM) 10K type strain sequencing project: providing services to taxonomists for standard genome sequencing and annotation.</title>
        <authorList>
            <consortium name="The Broad Institute Genomics Platform"/>
            <consortium name="The Broad Institute Genome Sequencing Center for Infectious Disease"/>
            <person name="Wu L."/>
            <person name="Ma J."/>
        </authorList>
    </citation>
    <scope>NUCLEOTIDE SEQUENCE [LARGE SCALE GENOMIC DNA]</scope>
    <source>
        <strain evidence="3">KCTC 23707</strain>
    </source>
</reference>
<evidence type="ECO:0000313" key="3">
    <source>
        <dbReference type="Proteomes" id="UP001597373"/>
    </source>
</evidence>
<dbReference type="PANTHER" id="PTHR32022:SF10">
    <property type="entry name" value="D-GLUTAMATE CYCLASE, MITOCHONDRIAL"/>
    <property type="match status" value="1"/>
</dbReference>
<dbReference type="Gene3D" id="3.90.1640.20">
    <property type="entry name" value="TON_0340"/>
    <property type="match status" value="1"/>
</dbReference>
<accession>A0ABW5DHT7</accession>
<protein>
    <submittedName>
        <fullName evidence="2">Glutamate cyclase domain-containing protein</fullName>
    </submittedName>
</protein>
<evidence type="ECO:0000313" key="2">
    <source>
        <dbReference type="EMBL" id="MFD2260648.1"/>
    </source>
</evidence>
<proteinExistence type="predicted"/>
<dbReference type="PANTHER" id="PTHR32022">
    <property type="entry name" value="D-GLUTAMATE CYCLASE, MITOCHONDRIAL"/>
    <property type="match status" value="1"/>
</dbReference>
<gene>
    <name evidence="2" type="ORF">ACFSMZ_12870</name>
</gene>
<feature type="domain" description="D-glutamate cyclase-like C-terminal" evidence="1">
    <location>
        <begin position="18"/>
        <end position="336"/>
    </location>
</feature>
<evidence type="ECO:0000259" key="1">
    <source>
        <dbReference type="Pfam" id="PF14336"/>
    </source>
</evidence>
<dbReference type="Proteomes" id="UP001597373">
    <property type="component" value="Unassembled WGS sequence"/>
</dbReference>